<protein>
    <submittedName>
        <fullName evidence="2">Uncharacterized protein</fullName>
    </submittedName>
</protein>
<sequence>METMFTVQPCLCPAYHDAGPGFLDESNLPIISQPEWTWVLWEVPIQTAKSQGSLQTDPRTAQDEIPDKAKNSSLHSGKPGAPLLPLFTAQLPKQFDSIRHRARDPNHVFSLEL</sequence>
<evidence type="ECO:0000313" key="2">
    <source>
        <dbReference type="EMBL" id="MXQ82648.1"/>
    </source>
</evidence>
<dbReference type="EMBL" id="VBQZ03000013">
    <property type="protein sequence ID" value="MXQ82648.1"/>
    <property type="molecule type" value="Genomic_DNA"/>
</dbReference>
<feature type="compositionally biased region" description="Polar residues" evidence="1">
    <location>
        <begin position="48"/>
        <end position="59"/>
    </location>
</feature>
<name>A0A6B0QXL3_9CETA</name>
<evidence type="ECO:0000313" key="3">
    <source>
        <dbReference type="Proteomes" id="UP000322234"/>
    </source>
</evidence>
<comment type="caution">
    <text evidence="2">The sequence shown here is derived from an EMBL/GenBank/DDBJ whole genome shotgun (WGS) entry which is preliminary data.</text>
</comment>
<evidence type="ECO:0000256" key="1">
    <source>
        <dbReference type="SAM" id="MobiDB-lite"/>
    </source>
</evidence>
<keyword evidence="3" id="KW-1185">Reference proteome</keyword>
<dbReference type="AlphaFoldDB" id="A0A6B0QXL3"/>
<gene>
    <name evidence="2" type="ORF">E5288_WYG009806</name>
</gene>
<organism evidence="2 3">
    <name type="scientific">Bos mutus</name>
    <name type="common">wild yak</name>
    <dbReference type="NCBI Taxonomy" id="72004"/>
    <lineage>
        <taxon>Eukaryota</taxon>
        <taxon>Metazoa</taxon>
        <taxon>Chordata</taxon>
        <taxon>Craniata</taxon>
        <taxon>Vertebrata</taxon>
        <taxon>Euteleostomi</taxon>
        <taxon>Mammalia</taxon>
        <taxon>Eutheria</taxon>
        <taxon>Laurasiatheria</taxon>
        <taxon>Artiodactyla</taxon>
        <taxon>Ruminantia</taxon>
        <taxon>Pecora</taxon>
        <taxon>Bovidae</taxon>
        <taxon>Bovinae</taxon>
        <taxon>Bos</taxon>
    </lineage>
</organism>
<dbReference type="Proteomes" id="UP000322234">
    <property type="component" value="Unassembled WGS sequence"/>
</dbReference>
<reference evidence="2" key="1">
    <citation type="submission" date="2019-10" db="EMBL/GenBank/DDBJ databases">
        <title>The sequence and de novo assembly of the wild yak genome.</title>
        <authorList>
            <person name="Liu Y."/>
        </authorList>
    </citation>
    <scope>NUCLEOTIDE SEQUENCE [LARGE SCALE GENOMIC DNA]</scope>
    <source>
        <strain evidence="2">WY2019</strain>
    </source>
</reference>
<proteinExistence type="predicted"/>
<accession>A0A6B0QXL3</accession>
<feature type="compositionally biased region" description="Basic and acidic residues" evidence="1">
    <location>
        <begin position="60"/>
        <end position="70"/>
    </location>
</feature>
<feature type="region of interest" description="Disordered" evidence="1">
    <location>
        <begin position="48"/>
        <end position="81"/>
    </location>
</feature>